<proteinExistence type="inferred from homology"/>
<dbReference type="OrthoDB" id="5296536at2"/>
<accession>A0A0H4IWV1</accession>
<dbReference type="PANTHER" id="PTHR46230">
    <property type="match status" value="1"/>
</dbReference>
<comment type="similarity">
    <text evidence="1">Belongs to the BolA/IbaG family.</text>
</comment>
<dbReference type="EMBL" id="CP011002">
    <property type="protein sequence ID" value="AKO65446.1"/>
    <property type="molecule type" value="Genomic_DNA"/>
</dbReference>
<dbReference type="Pfam" id="PF01722">
    <property type="entry name" value="BolA"/>
    <property type="match status" value="1"/>
</dbReference>
<dbReference type="AlphaFoldDB" id="A0A0H4IWV1"/>
<dbReference type="PIRSF" id="PIRSF003113">
    <property type="entry name" value="BolA"/>
    <property type="match status" value="1"/>
</dbReference>
<gene>
    <name evidence="2" type="ORF">VI33_01415</name>
</gene>
<dbReference type="PANTHER" id="PTHR46230:SF7">
    <property type="entry name" value="BOLA-LIKE PROTEIN 1"/>
    <property type="match status" value="1"/>
</dbReference>
<evidence type="ECO:0000313" key="2">
    <source>
        <dbReference type="EMBL" id="AKO65446.1"/>
    </source>
</evidence>
<name>A0A0H4IWV1_9PROT</name>
<dbReference type="InterPro" id="IPR036065">
    <property type="entry name" value="BolA-like_sf"/>
</dbReference>
<sequence length="80" mass="9229">MIDEIKKRLKSLNPVRLEIIDDSHLHEGHAGNSGGGHYTIIIKSDLLEKQNRIQSHRQIYDLLDDLIPQKIHALQIKVEK</sequence>
<dbReference type="SUPFAM" id="SSF82657">
    <property type="entry name" value="BolA-like"/>
    <property type="match status" value="1"/>
</dbReference>
<evidence type="ECO:0000313" key="3">
    <source>
        <dbReference type="Proteomes" id="UP000066549"/>
    </source>
</evidence>
<keyword evidence="3" id="KW-1185">Reference proteome</keyword>
<dbReference type="InterPro" id="IPR002634">
    <property type="entry name" value="BolA"/>
</dbReference>
<dbReference type="Gene3D" id="3.30.300.90">
    <property type="entry name" value="BolA-like"/>
    <property type="match status" value="1"/>
</dbReference>
<protein>
    <submittedName>
        <fullName evidence="2">BolA</fullName>
    </submittedName>
</protein>
<dbReference type="Proteomes" id="UP000066549">
    <property type="component" value="Chromosome"/>
</dbReference>
<organism evidence="2 3">
    <name type="scientific">Methylophilales bacterium MBRS-H7</name>
    <dbReference type="NCBI Taxonomy" id="1623450"/>
    <lineage>
        <taxon>Bacteria</taxon>
        <taxon>Pseudomonadati</taxon>
        <taxon>Pseudomonadota</taxon>
        <taxon>Betaproteobacteria</taxon>
        <taxon>Nitrosomonadales</taxon>
        <taxon>OM43 clade</taxon>
    </lineage>
</organism>
<evidence type="ECO:0000256" key="1">
    <source>
        <dbReference type="RuleBase" id="RU003860"/>
    </source>
</evidence>
<dbReference type="GO" id="GO:0016226">
    <property type="term" value="P:iron-sulfur cluster assembly"/>
    <property type="evidence" value="ECO:0007669"/>
    <property type="project" value="TreeGrafter"/>
</dbReference>
<reference evidence="2 3" key="1">
    <citation type="submission" date="2015-03" db="EMBL/GenBank/DDBJ databases">
        <title>Comparative analysis of the OM43 clade including a novel species from Red Sea uncovers genomic and metabolic diversity among marine methylotrophs.</title>
        <authorList>
            <person name="Jimenez-Infante F."/>
            <person name="Ngugi D.K."/>
            <person name="Vinu M."/>
            <person name="Alam I."/>
            <person name="Kamau A."/>
            <person name="Blom J."/>
            <person name="Bajic V.B."/>
            <person name="Stingl U."/>
        </authorList>
    </citation>
    <scope>NUCLEOTIDE SEQUENCE [LARGE SCALE GENOMIC DNA]</scope>
    <source>
        <strain evidence="2 3">MBRSH7</strain>
    </source>
</reference>